<accession>A0ABY4RY49</accession>
<keyword evidence="4" id="KW-1185">Reference proteome</keyword>
<dbReference type="Pfam" id="PF13625">
    <property type="entry name" value="Helicase_C_3"/>
    <property type="match status" value="1"/>
</dbReference>
<evidence type="ECO:0000313" key="3">
    <source>
        <dbReference type="EMBL" id="UQZ87231.1"/>
    </source>
</evidence>
<feature type="region of interest" description="Disordered" evidence="1">
    <location>
        <begin position="517"/>
        <end position="554"/>
    </location>
</feature>
<dbReference type="Proteomes" id="UP001057134">
    <property type="component" value="Chromosome"/>
</dbReference>
<feature type="domain" description="Helicase XPB/Ssl2 N-terminal" evidence="2">
    <location>
        <begin position="366"/>
        <end position="483"/>
    </location>
</feature>
<dbReference type="InterPro" id="IPR032830">
    <property type="entry name" value="XPB/Ssl2_N"/>
</dbReference>
<reference evidence="3" key="2">
    <citation type="journal article" date="2021" name="J Anim Sci Technol">
        <title>Complete genome sequence of Paenibacillus konkukensis sp. nov. SK3146 as a potential probiotic strain.</title>
        <authorList>
            <person name="Jung H.I."/>
            <person name="Park S."/>
            <person name="Niu K.M."/>
            <person name="Lee S.W."/>
            <person name="Kothari D."/>
            <person name="Yi K.J."/>
            <person name="Kim S.K."/>
        </authorList>
    </citation>
    <scope>NUCLEOTIDE SEQUENCE</scope>
    <source>
        <strain evidence="3">SK3146</strain>
    </source>
</reference>
<organism evidence="3 4">
    <name type="scientific">Paenibacillus konkukensis</name>
    <dbReference type="NCBI Taxonomy" id="2020716"/>
    <lineage>
        <taxon>Bacteria</taxon>
        <taxon>Bacillati</taxon>
        <taxon>Bacillota</taxon>
        <taxon>Bacilli</taxon>
        <taxon>Bacillales</taxon>
        <taxon>Paenibacillaceae</taxon>
        <taxon>Paenibacillus</taxon>
    </lineage>
</organism>
<evidence type="ECO:0000256" key="1">
    <source>
        <dbReference type="SAM" id="MobiDB-lite"/>
    </source>
</evidence>
<feature type="compositionally biased region" description="Basic and acidic residues" evidence="1">
    <location>
        <begin position="532"/>
        <end position="554"/>
    </location>
</feature>
<dbReference type="EMBL" id="CP027059">
    <property type="protein sequence ID" value="UQZ87231.1"/>
    <property type="molecule type" value="Genomic_DNA"/>
</dbReference>
<protein>
    <recommendedName>
        <fullName evidence="2">Helicase XPB/Ssl2 N-terminal domain-containing protein</fullName>
    </recommendedName>
</protein>
<gene>
    <name evidence="3" type="ORF">SK3146_06528</name>
</gene>
<evidence type="ECO:0000259" key="2">
    <source>
        <dbReference type="Pfam" id="PF13625"/>
    </source>
</evidence>
<sequence>MNHAYFLTRMPQTLRLQIEAESVYAPWLKQGETLERIFANPAIMETVYNQMTLRERKVLRLIVSCIGCEPFDAARLEKLAQPVMSGADAKVGFLLLLRKGICYTFRKSWGEHVYVMSPDALALWQPILLEETAASGGETAAELTVTGGAGLARELFYTLVFIRDHPIRLTKSGALHKRQLQKLVELSSLQDEWFTGTGIKYAYADTYPYSIAVILEFLTRLGLLDKQGEEMPLKDSAVSGWLSLSEEEQTAVLYRIWQPVAFPGAVWLQHAALWLERRQEGQWIQAAELLQWLFAHQLVQSDAAEEDGAAVIDMLERQWLFPLIAFGWLEKGETATGKVCYRWRIRPGKDGFSSDEVDAGGGRWYVQPDFEVLVPSDVTLAARWELSYFADHIKSDHVSIYKLSKEGVQRGLESGRSLEEMAGLLADHAHYGLPDNVQLTLEQWAKPFGRLQFEQAVLLRCRDQEAADTVRKLTAAADCLAEELGERVWIVRPDQINRLTGLLDKAGWMPGKLAISSGNPAAASHSSEAEEEGGKENIRSGKAPEEPWRPEPGDKGFIYARHAIGYFEMEQRLPNVAELYPDLNGIPTGWMKDYRTYHASTRREMVEKAMEWKAALQVRHNGKDRLIAPRKLQETRGTWSMTGLDQAELQEVCWLADDVQEMKIILPGINDKY</sequence>
<name>A0ABY4RY49_9BACL</name>
<proteinExistence type="predicted"/>
<reference evidence="3" key="1">
    <citation type="submission" date="2018-02" db="EMBL/GenBank/DDBJ databases">
        <authorList>
            <person name="Kim S.-K."/>
            <person name="Jung H.-I."/>
            <person name="Lee S.-W."/>
        </authorList>
    </citation>
    <scope>NUCLEOTIDE SEQUENCE</scope>
    <source>
        <strain evidence="3">SK3146</strain>
    </source>
</reference>
<dbReference type="RefSeq" id="WP_249862709.1">
    <property type="nucleotide sequence ID" value="NZ_CP027059.1"/>
</dbReference>
<evidence type="ECO:0000313" key="4">
    <source>
        <dbReference type="Proteomes" id="UP001057134"/>
    </source>
</evidence>